<proteinExistence type="inferred from homology"/>
<organism evidence="16 17">
    <name type="scientific">Sphingomonas colocasiae</name>
    <dbReference type="NCBI Taxonomy" id="1848973"/>
    <lineage>
        <taxon>Bacteria</taxon>
        <taxon>Pseudomonadati</taxon>
        <taxon>Pseudomonadota</taxon>
        <taxon>Alphaproteobacteria</taxon>
        <taxon>Sphingomonadales</taxon>
        <taxon>Sphingomonadaceae</taxon>
        <taxon>Sphingomonas</taxon>
    </lineage>
</organism>
<name>A0ABS7PJQ7_9SPHN</name>
<keyword evidence="16" id="KW-0675">Receptor</keyword>
<keyword evidence="8 12" id="KW-0798">TonB box</keyword>
<dbReference type="EMBL" id="JAINVV010000003">
    <property type="protein sequence ID" value="MBY8821529.1"/>
    <property type="molecule type" value="Genomic_DNA"/>
</dbReference>
<accession>A0ABS7PJQ7</accession>
<evidence type="ECO:0000256" key="2">
    <source>
        <dbReference type="ARBA" id="ARBA00022448"/>
    </source>
</evidence>
<keyword evidence="9 11" id="KW-0472">Membrane</keyword>
<evidence type="ECO:0000256" key="12">
    <source>
        <dbReference type="RuleBase" id="RU003357"/>
    </source>
</evidence>
<keyword evidence="17" id="KW-1185">Reference proteome</keyword>
<evidence type="ECO:0000256" key="3">
    <source>
        <dbReference type="ARBA" id="ARBA00022452"/>
    </source>
</evidence>
<evidence type="ECO:0000313" key="16">
    <source>
        <dbReference type="EMBL" id="MBY8821529.1"/>
    </source>
</evidence>
<feature type="signal peptide" evidence="13">
    <location>
        <begin position="1"/>
        <end position="24"/>
    </location>
</feature>
<comment type="caution">
    <text evidence="16">The sequence shown here is derived from an EMBL/GenBank/DDBJ whole genome shotgun (WGS) entry which is preliminary data.</text>
</comment>
<dbReference type="SUPFAM" id="SSF56935">
    <property type="entry name" value="Porins"/>
    <property type="match status" value="1"/>
</dbReference>
<feature type="domain" description="TonB-dependent receptor-like beta-barrel" evidence="14">
    <location>
        <begin position="278"/>
        <end position="733"/>
    </location>
</feature>
<evidence type="ECO:0000256" key="13">
    <source>
        <dbReference type="SAM" id="SignalP"/>
    </source>
</evidence>
<keyword evidence="4" id="KW-0410">Iron transport</keyword>
<evidence type="ECO:0000256" key="7">
    <source>
        <dbReference type="ARBA" id="ARBA00023065"/>
    </source>
</evidence>
<evidence type="ECO:0000259" key="15">
    <source>
        <dbReference type="Pfam" id="PF07715"/>
    </source>
</evidence>
<dbReference type="InterPro" id="IPR039426">
    <property type="entry name" value="TonB-dep_rcpt-like"/>
</dbReference>
<dbReference type="PROSITE" id="PS52016">
    <property type="entry name" value="TONB_DEPENDENT_REC_3"/>
    <property type="match status" value="1"/>
</dbReference>
<dbReference type="Pfam" id="PF00593">
    <property type="entry name" value="TonB_dep_Rec_b-barrel"/>
    <property type="match status" value="1"/>
</dbReference>
<evidence type="ECO:0000256" key="11">
    <source>
        <dbReference type="PROSITE-ProRule" id="PRU01360"/>
    </source>
</evidence>
<evidence type="ECO:0000256" key="8">
    <source>
        <dbReference type="ARBA" id="ARBA00023077"/>
    </source>
</evidence>
<dbReference type="InterPro" id="IPR012910">
    <property type="entry name" value="Plug_dom"/>
</dbReference>
<keyword evidence="7" id="KW-0406">Ion transport</keyword>
<comment type="subcellular location">
    <subcellularLocation>
        <location evidence="1 11">Cell outer membrane</location>
        <topology evidence="1 11">Multi-pass membrane protein</topology>
    </subcellularLocation>
</comment>
<feature type="domain" description="TonB-dependent receptor plug" evidence="15">
    <location>
        <begin position="59"/>
        <end position="165"/>
    </location>
</feature>
<evidence type="ECO:0000256" key="6">
    <source>
        <dbReference type="ARBA" id="ARBA00023004"/>
    </source>
</evidence>
<dbReference type="InterPro" id="IPR000531">
    <property type="entry name" value="Beta-barrel_TonB"/>
</dbReference>
<reference evidence="16 17" key="1">
    <citation type="submission" date="2021-08" db="EMBL/GenBank/DDBJ databases">
        <authorList>
            <person name="Tuo L."/>
        </authorList>
    </citation>
    <scope>NUCLEOTIDE SEQUENCE [LARGE SCALE GENOMIC DNA]</scope>
    <source>
        <strain evidence="16 17">JCM 31229</strain>
    </source>
</reference>
<dbReference type="Pfam" id="PF07715">
    <property type="entry name" value="Plug"/>
    <property type="match status" value="1"/>
</dbReference>
<protein>
    <submittedName>
        <fullName evidence="16">TonB-dependent receptor</fullName>
    </submittedName>
</protein>
<dbReference type="Gene3D" id="2.40.170.20">
    <property type="entry name" value="TonB-dependent receptor, beta-barrel domain"/>
    <property type="match status" value="1"/>
</dbReference>
<keyword evidence="2 11" id="KW-0813">Transport</keyword>
<dbReference type="RefSeq" id="WP_222988642.1">
    <property type="nucleotide sequence ID" value="NZ_JAINVV010000003.1"/>
</dbReference>
<dbReference type="Proteomes" id="UP000706039">
    <property type="component" value="Unassembled WGS sequence"/>
</dbReference>
<keyword evidence="5 11" id="KW-0812">Transmembrane</keyword>
<keyword evidence="6" id="KW-0408">Iron</keyword>
<evidence type="ECO:0000313" key="17">
    <source>
        <dbReference type="Proteomes" id="UP000706039"/>
    </source>
</evidence>
<dbReference type="PANTHER" id="PTHR32552:SF81">
    <property type="entry name" value="TONB-DEPENDENT OUTER MEMBRANE RECEPTOR"/>
    <property type="match status" value="1"/>
</dbReference>
<evidence type="ECO:0000256" key="5">
    <source>
        <dbReference type="ARBA" id="ARBA00022692"/>
    </source>
</evidence>
<dbReference type="PANTHER" id="PTHR32552">
    <property type="entry name" value="FERRICHROME IRON RECEPTOR-RELATED"/>
    <property type="match status" value="1"/>
</dbReference>
<comment type="similarity">
    <text evidence="11 12">Belongs to the TonB-dependent receptor family.</text>
</comment>
<keyword evidence="3 11" id="KW-1134">Transmembrane beta strand</keyword>
<keyword evidence="10 11" id="KW-0998">Cell outer membrane</keyword>
<sequence length="781" mass="84012">MNGRKLRQLSLGLTVFAMHGAGLAAPDQAGNAAQEQAAAPDWADGGDIVVTAQKRAENIQDVAISIAAFSGQGLADRNVTDVTGLAKLVPNFTVTRGPQLASARLNIRGIGASGNTAVEPSVATFLDGIYVARPGALFGSMLDVEGVEVLRGPQGTLFGRNASVGAVALRSIEPENDFSGELRAEIGTGARYRLDGFVNLPVNDTLAFRAAAIGEKFDGLWFSDQHDRRFGGADTIAGRLSMKATPGAVTWLVRADYSRLKGSGFPLVGFLSDSVTPAGLATFKARLGGVLPDLDPFDRRSNQYLDDFVDDRQWGISSDLSLDFGDGFTARMLNGYRDWESRQEDGDLLFVPIPILRRDGVYDSKSQSHELQIISPKGRLMGGRLDFVAGLYYFHERYKIVERFAFLPSFCPTIVGLLAPNLVNACLAGPSTGATDLRFGQSVDSYAAYGQATYAFTDTLDLTLGARWTRDDKTGSFVQTSPNPVGIVLRAPETANLAFSGDRLTWRAQVGWKPADGKMLFASYSTGYKSGGFNSGGGSTVLGARRVFQPEFVKNYEIGAKTRWLDGGLIFNATLFRMDIAGFQDRSFDGVSFVVSNAGGLRQQGAELNAILSPDRNFQVDWSLAYLDSKFLEFKGASGLPAFGGTQDLTGAPATFSPKYSGSFGATYKNEIGNTGMRFMARANISFVSDMNIGQVTDNNPQTIQDGYALIGARLTLYGRDDRWNISLFGDNLTDKGYCVQTYYQVLDNAFGVRNPATGGTAVRCQVAAPRTLGASLGVRF</sequence>
<evidence type="ECO:0000259" key="14">
    <source>
        <dbReference type="Pfam" id="PF00593"/>
    </source>
</evidence>
<evidence type="ECO:0000256" key="9">
    <source>
        <dbReference type="ARBA" id="ARBA00023136"/>
    </source>
</evidence>
<evidence type="ECO:0000256" key="4">
    <source>
        <dbReference type="ARBA" id="ARBA00022496"/>
    </source>
</evidence>
<evidence type="ECO:0000256" key="10">
    <source>
        <dbReference type="ARBA" id="ARBA00023237"/>
    </source>
</evidence>
<dbReference type="InterPro" id="IPR036942">
    <property type="entry name" value="Beta-barrel_TonB_sf"/>
</dbReference>
<gene>
    <name evidence="16" type="ORF">K7G82_04450</name>
</gene>
<feature type="chain" id="PRO_5046072586" evidence="13">
    <location>
        <begin position="25"/>
        <end position="781"/>
    </location>
</feature>
<keyword evidence="13" id="KW-0732">Signal</keyword>
<evidence type="ECO:0000256" key="1">
    <source>
        <dbReference type="ARBA" id="ARBA00004571"/>
    </source>
</evidence>